<evidence type="ECO:0000256" key="5">
    <source>
        <dbReference type="PIRSR" id="PIRSR602129-50"/>
    </source>
</evidence>
<dbReference type="InParanoid" id="A0A4R6QFN0"/>
<protein>
    <submittedName>
        <fullName evidence="7">L-2,4-diaminobutyrate decarboxylase</fullName>
    </submittedName>
</protein>
<dbReference type="SUPFAM" id="SSF53383">
    <property type="entry name" value="PLP-dependent transferases"/>
    <property type="match status" value="1"/>
</dbReference>
<evidence type="ECO:0000256" key="3">
    <source>
        <dbReference type="ARBA" id="ARBA00023239"/>
    </source>
</evidence>
<comment type="cofactor">
    <cofactor evidence="1 5 6">
        <name>pyridoxal 5'-phosphate</name>
        <dbReference type="ChEBI" id="CHEBI:597326"/>
    </cofactor>
</comment>
<dbReference type="Pfam" id="PF00282">
    <property type="entry name" value="Pyridoxal_deC"/>
    <property type="match status" value="1"/>
</dbReference>
<sequence>MDKEFQFDSDGLHQAVELMSRDFSSATALSLDSELPQVGMGSRAALNLLAPSILGGAARLGEATSFAHMDPPTPWITWAMTLWNASLNQNLLHPATAPVARRIEEQVVAWLAPFFGMNGGHMTPGSSVANLTALWAARECAGITEVIASAGAHLSMAKAAHLLGLKYQSVPIDAKGSMDAARLPPDLSKSALVLTAGATSTGAIDPLHLAGRAAWTHVDAAWAGPLRLSKYANSLAGIEAADSVAVSAHKWLFQPKESALALFKDSAKAHAAVSFGGAYLATPNVGVLGSHGAVATALLATLLAWGREGIAERIEHCMGLARSMRDFVAADERLELYAEPQTGVVVWRPKDEGLFDRVLQQLPVGSTSTTSISGVRWFRNVAANPNADISLLIASIEGVLPARAC</sequence>
<dbReference type="InterPro" id="IPR015424">
    <property type="entry name" value="PyrdxlP-dep_Trfase"/>
</dbReference>
<comment type="similarity">
    <text evidence="4">Belongs to the group II decarboxylase family. Sphingosine-1-phosphate lyase subfamily.</text>
</comment>
<dbReference type="GO" id="GO:0016020">
    <property type="term" value="C:membrane"/>
    <property type="evidence" value="ECO:0007669"/>
    <property type="project" value="GOC"/>
</dbReference>
<accession>A0A4R6QFN0</accession>
<dbReference type="Gene3D" id="3.90.1150.10">
    <property type="entry name" value="Aspartate Aminotransferase, domain 1"/>
    <property type="match status" value="1"/>
</dbReference>
<gene>
    <name evidence="7" type="ORF">DES47_11467</name>
</gene>
<keyword evidence="8" id="KW-1185">Reference proteome</keyword>
<dbReference type="InterPro" id="IPR002129">
    <property type="entry name" value="PyrdxlP-dep_de-COase"/>
</dbReference>
<evidence type="ECO:0000313" key="8">
    <source>
        <dbReference type="Proteomes" id="UP000295361"/>
    </source>
</evidence>
<feature type="modified residue" description="N6-(pyridoxal phosphate)lysine" evidence="5">
    <location>
        <position position="250"/>
    </location>
</feature>
<dbReference type="AlphaFoldDB" id="A0A4R6QFN0"/>
<dbReference type="Proteomes" id="UP000295361">
    <property type="component" value="Unassembled WGS sequence"/>
</dbReference>
<evidence type="ECO:0000256" key="2">
    <source>
        <dbReference type="ARBA" id="ARBA00022898"/>
    </source>
</evidence>
<dbReference type="EMBL" id="SNXS01000014">
    <property type="protein sequence ID" value="TDP61295.1"/>
    <property type="molecule type" value="Genomic_DNA"/>
</dbReference>
<dbReference type="GO" id="GO:0030170">
    <property type="term" value="F:pyridoxal phosphate binding"/>
    <property type="evidence" value="ECO:0007669"/>
    <property type="project" value="InterPro"/>
</dbReference>
<reference evidence="7 8" key="1">
    <citation type="submission" date="2019-03" db="EMBL/GenBank/DDBJ databases">
        <title>Genomic Encyclopedia of Type Strains, Phase IV (KMG-IV): sequencing the most valuable type-strain genomes for metagenomic binning, comparative biology and taxonomic classification.</title>
        <authorList>
            <person name="Goeker M."/>
        </authorList>
    </citation>
    <scope>NUCLEOTIDE SEQUENCE [LARGE SCALE GENOMIC DNA]</scope>
    <source>
        <strain evidence="7 8">DSM 16998</strain>
    </source>
</reference>
<comment type="caution">
    <text evidence="7">The sequence shown here is derived from an EMBL/GenBank/DDBJ whole genome shotgun (WGS) entry which is preliminary data.</text>
</comment>
<dbReference type="InterPro" id="IPR050477">
    <property type="entry name" value="GrpII_AminoAcid_Decarb"/>
</dbReference>
<dbReference type="InterPro" id="IPR015421">
    <property type="entry name" value="PyrdxlP-dep_Trfase_major"/>
</dbReference>
<dbReference type="PANTHER" id="PTHR42735">
    <property type="match status" value="1"/>
</dbReference>
<name>A0A4R6QFN0_9BURK</name>
<dbReference type="GO" id="GO:0019752">
    <property type="term" value="P:carboxylic acid metabolic process"/>
    <property type="evidence" value="ECO:0007669"/>
    <property type="project" value="InterPro"/>
</dbReference>
<evidence type="ECO:0000256" key="6">
    <source>
        <dbReference type="RuleBase" id="RU000382"/>
    </source>
</evidence>
<evidence type="ECO:0000256" key="4">
    <source>
        <dbReference type="ARBA" id="ARBA00038302"/>
    </source>
</evidence>
<dbReference type="InterPro" id="IPR015422">
    <property type="entry name" value="PyrdxlP-dep_Trfase_small"/>
</dbReference>
<dbReference type="GO" id="GO:0008117">
    <property type="term" value="F:sphinganine-1-phosphate aldolase activity"/>
    <property type="evidence" value="ECO:0007669"/>
    <property type="project" value="TreeGrafter"/>
</dbReference>
<proteinExistence type="inferred from homology"/>
<dbReference type="OrthoDB" id="9803665at2"/>
<organism evidence="7 8">
    <name type="scientific">Roseateles toxinivorans</name>
    <dbReference type="NCBI Taxonomy" id="270368"/>
    <lineage>
        <taxon>Bacteria</taxon>
        <taxon>Pseudomonadati</taxon>
        <taxon>Pseudomonadota</taxon>
        <taxon>Betaproteobacteria</taxon>
        <taxon>Burkholderiales</taxon>
        <taxon>Sphaerotilaceae</taxon>
        <taxon>Roseateles</taxon>
    </lineage>
</organism>
<evidence type="ECO:0000256" key="1">
    <source>
        <dbReference type="ARBA" id="ARBA00001933"/>
    </source>
</evidence>
<keyword evidence="2 5" id="KW-0663">Pyridoxal phosphate</keyword>
<dbReference type="Gene3D" id="3.40.640.10">
    <property type="entry name" value="Type I PLP-dependent aspartate aminotransferase-like (Major domain)"/>
    <property type="match status" value="1"/>
</dbReference>
<dbReference type="PANTHER" id="PTHR42735:SF6">
    <property type="entry name" value="SPHINGOSINE-1-PHOSPHATE LYASE 1"/>
    <property type="match status" value="1"/>
</dbReference>
<evidence type="ECO:0000313" key="7">
    <source>
        <dbReference type="EMBL" id="TDP61295.1"/>
    </source>
</evidence>
<keyword evidence="3 6" id="KW-0456">Lyase</keyword>
<dbReference type="GO" id="GO:0030149">
    <property type="term" value="P:sphingolipid catabolic process"/>
    <property type="evidence" value="ECO:0007669"/>
    <property type="project" value="TreeGrafter"/>
</dbReference>
<dbReference type="RefSeq" id="WP_133703806.1">
    <property type="nucleotide sequence ID" value="NZ_SNXS01000014.1"/>
</dbReference>